<dbReference type="AlphaFoldDB" id="A0A6S6U8S1"/>
<proteinExistence type="predicted"/>
<gene>
    <name evidence="1" type="ORF">HELGO_WM26696</name>
</gene>
<evidence type="ECO:0000313" key="1">
    <source>
        <dbReference type="EMBL" id="CAA6830725.1"/>
    </source>
</evidence>
<reference evidence="1" key="1">
    <citation type="submission" date="2020-01" db="EMBL/GenBank/DDBJ databases">
        <authorList>
            <person name="Meier V. D."/>
            <person name="Meier V D."/>
        </authorList>
    </citation>
    <scope>NUCLEOTIDE SEQUENCE</scope>
    <source>
        <strain evidence="1">HLG_WM_MAG_09</strain>
    </source>
</reference>
<dbReference type="EMBL" id="CACVAT010000621">
    <property type="protein sequence ID" value="CAA6830725.1"/>
    <property type="molecule type" value="Genomic_DNA"/>
</dbReference>
<protein>
    <submittedName>
        <fullName evidence="1">Uncharacterized protein</fullName>
    </submittedName>
</protein>
<accession>A0A6S6U8S1</accession>
<name>A0A6S6U8S1_9GAMM</name>
<organism evidence="1">
    <name type="scientific">uncultured Thiotrichaceae bacterium</name>
    <dbReference type="NCBI Taxonomy" id="298394"/>
    <lineage>
        <taxon>Bacteria</taxon>
        <taxon>Pseudomonadati</taxon>
        <taxon>Pseudomonadota</taxon>
        <taxon>Gammaproteobacteria</taxon>
        <taxon>Thiotrichales</taxon>
        <taxon>Thiotrichaceae</taxon>
        <taxon>environmental samples</taxon>
    </lineage>
</organism>
<sequence length="65" mass="7300">MNDNNQQQIIYYWPNGYWIDDQKEAALLDSVNAFGAVHMVLEVPFGEDVKAAVKAELESLVVSSK</sequence>